<dbReference type="SUPFAM" id="SSF63825">
    <property type="entry name" value="YWTD domain"/>
    <property type="match status" value="1"/>
</dbReference>
<gene>
    <name evidence="1" type="ORF">MGAL_10B059038</name>
</gene>
<dbReference type="OrthoDB" id="10535088at2759"/>
<evidence type="ECO:0000313" key="1">
    <source>
        <dbReference type="EMBL" id="VDI02557.1"/>
    </source>
</evidence>
<dbReference type="Gene3D" id="2.120.10.30">
    <property type="entry name" value="TolB, C-terminal domain"/>
    <property type="match status" value="1"/>
</dbReference>
<sequence>NGACGITVDSVNDYLYWSNLDGSKIIRSTLNGSDITTIIGYNGYGSVGFLELDSEEG</sequence>
<feature type="non-terminal residue" evidence="1">
    <location>
        <position position="57"/>
    </location>
</feature>
<dbReference type="InterPro" id="IPR011042">
    <property type="entry name" value="6-blade_b-propeller_TolB-like"/>
</dbReference>
<proteinExistence type="predicted"/>
<evidence type="ECO:0000313" key="2">
    <source>
        <dbReference type="Proteomes" id="UP000596742"/>
    </source>
</evidence>
<feature type="non-terminal residue" evidence="1">
    <location>
        <position position="1"/>
    </location>
</feature>
<dbReference type="EMBL" id="UYJE01001485">
    <property type="protein sequence ID" value="VDI02557.1"/>
    <property type="molecule type" value="Genomic_DNA"/>
</dbReference>
<comment type="caution">
    <text evidence="1">The sequence shown here is derived from an EMBL/GenBank/DDBJ whole genome shotgun (WGS) entry which is preliminary data.</text>
</comment>
<organism evidence="1 2">
    <name type="scientific">Mytilus galloprovincialis</name>
    <name type="common">Mediterranean mussel</name>
    <dbReference type="NCBI Taxonomy" id="29158"/>
    <lineage>
        <taxon>Eukaryota</taxon>
        <taxon>Metazoa</taxon>
        <taxon>Spiralia</taxon>
        <taxon>Lophotrochozoa</taxon>
        <taxon>Mollusca</taxon>
        <taxon>Bivalvia</taxon>
        <taxon>Autobranchia</taxon>
        <taxon>Pteriomorphia</taxon>
        <taxon>Mytilida</taxon>
        <taxon>Mytiloidea</taxon>
        <taxon>Mytilidae</taxon>
        <taxon>Mytilinae</taxon>
        <taxon>Mytilus</taxon>
    </lineage>
</organism>
<protein>
    <submittedName>
        <fullName evidence="1">Uncharacterized protein</fullName>
    </submittedName>
</protein>
<name>A0A8B6CCT9_MYTGA</name>
<reference evidence="1" key="1">
    <citation type="submission" date="2018-11" db="EMBL/GenBank/DDBJ databases">
        <authorList>
            <person name="Alioto T."/>
            <person name="Alioto T."/>
        </authorList>
    </citation>
    <scope>NUCLEOTIDE SEQUENCE</scope>
</reference>
<dbReference type="Proteomes" id="UP000596742">
    <property type="component" value="Unassembled WGS sequence"/>
</dbReference>
<keyword evidence="2" id="KW-1185">Reference proteome</keyword>
<dbReference type="AlphaFoldDB" id="A0A8B6CCT9"/>
<accession>A0A8B6CCT9</accession>